<evidence type="ECO:0000259" key="5">
    <source>
        <dbReference type="PROSITE" id="PS50893"/>
    </source>
</evidence>
<feature type="domain" description="ABC transporter" evidence="5">
    <location>
        <begin position="8"/>
        <end position="254"/>
    </location>
</feature>
<evidence type="ECO:0000313" key="7">
    <source>
        <dbReference type="Proteomes" id="UP000204391"/>
    </source>
</evidence>
<keyword evidence="3" id="KW-0547">Nucleotide-binding</keyword>
<dbReference type="NCBIfam" id="TIGR01727">
    <property type="entry name" value="oligo_HPY"/>
    <property type="match status" value="1"/>
</dbReference>
<dbReference type="InterPro" id="IPR050319">
    <property type="entry name" value="ABC_transp_ATP-bind"/>
</dbReference>
<dbReference type="CDD" id="cd03257">
    <property type="entry name" value="ABC_NikE_OppD_transporters"/>
    <property type="match status" value="1"/>
</dbReference>
<protein>
    <submittedName>
        <fullName evidence="6">Peptide ABC transporter substrate-binding protein</fullName>
    </submittedName>
</protein>
<dbReference type="InterPro" id="IPR003593">
    <property type="entry name" value="AAA+_ATPase"/>
</dbReference>
<dbReference type="PROSITE" id="PS50893">
    <property type="entry name" value="ABC_TRANSPORTER_2"/>
    <property type="match status" value="1"/>
</dbReference>
<dbReference type="InterPro" id="IPR027417">
    <property type="entry name" value="P-loop_NTPase"/>
</dbReference>
<accession>A0A221M7I0</accession>
<dbReference type="Gene3D" id="3.40.50.300">
    <property type="entry name" value="P-loop containing nucleotide triphosphate hydrolases"/>
    <property type="match status" value="1"/>
</dbReference>
<comment type="similarity">
    <text evidence="1">Belongs to the ABC transporter superfamily.</text>
</comment>
<evidence type="ECO:0000313" key="6">
    <source>
        <dbReference type="EMBL" id="ASN03588.1"/>
    </source>
</evidence>
<dbReference type="PANTHER" id="PTHR43776">
    <property type="entry name" value="TRANSPORT ATP-BINDING PROTEIN"/>
    <property type="match status" value="1"/>
</dbReference>
<evidence type="ECO:0000256" key="3">
    <source>
        <dbReference type="ARBA" id="ARBA00022741"/>
    </source>
</evidence>
<dbReference type="GO" id="GO:0005524">
    <property type="term" value="F:ATP binding"/>
    <property type="evidence" value="ECO:0007669"/>
    <property type="project" value="UniProtKB-KW"/>
</dbReference>
<dbReference type="Pfam" id="PF08352">
    <property type="entry name" value="oligo_HPY"/>
    <property type="match status" value="1"/>
</dbReference>
<dbReference type="InterPro" id="IPR017871">
    <property type="entry name" value="ABC_transporter-like_CS"/>
</dbReference>
<keyword evidence="7" id="KW-1185">Reference proteome</keyword>
<keyword evidence="4" id="KW-0067">ATP-binding</keyword>
<evidence type="ECO:0000256" key="1">
    <source>
        <dbReference type="ARBA" id="ARBA00005417"/>
    </source>
</evidence>
<dbReference type="Pfam" id="PF00005">
    <property type="entry name" value="ABC_tran"/>
    <property type="match status" value="1"/>
</dbReference>
<name>A0A221M7I0_9BACI</name>
<dbReference type="RefSeq" id="WP_089530162.1">
    <property type="nucleotide sequence ID" value="NZ_CP022437.1"/>
</dbReference>
<keyword evidence="2" id="KW-0813">Transport</keyword>
<dbReference type="GO" id="GO:0015833">
    <property type="term" value="P:peptide transport"/>
    <property type="evidence" value="ECO:0007669"/>
    <property type="project" value="InterPro"/>
</dbReference>
<dbReference type="NCBIfam" id="NF008453">
    <property type="entry name" value="PRK11308.1"/>
    <property type="match status" value="1"/>
</dbReference>
<proteinExistence type="inferred from homology"/>
<dbReference type="GO" id="GO:0055085">
    <property type="term" value="P:transmembrane transport"/>
    <property type="evidence" value="ECO:0007669"/>
    <property type="project" value="UniProtKB-ARBA"/>
</dbReference>
<dbReference type="PROSITE" id="PS00211">
    <property type="entry name" value="ABC_TRANSPORTER_1"/>
    <property type="match status" value="1"/>
</dbReference>
<evidence type="ECO:0000256" key="4">
    <source>
        <dbReference type="ARBA" id="ARBA00022840"/>
    </source>
</evidence>
<dbReference type="InterPro" id="IPR013563">
    <property type="entry name" value="Oligopep_ABC_C"/>
</dbReference>
<organism evidence="6 7">
    <name type="scientific">Virgibacillus necropolis</name>
    <dbReference type="NCBI Taxonomy" id="163877"/>
    <lineage>
        <taxon>Bacteria</taxon>
        <taxon>Bacillati</taxon>
        <taxon>Bacillota</taxon>
        <taxon>Bacilli</taxon>
        <taxon>Bacillales</taxon>
        <taxon>Bacillaceae</taxon>
        <taxon>Virgibacillus</taxon>
    </lineage>
</organism>
<reference evidence="6 7" key="1">
    <citation type="journal article" date="2003" name="Int. J. Syst. Evol. Microbiol.">
        <title>Virgibacillus carmonensis sp. nov., Virgibacillus necropolis sp. nov. and Virgibacillus picturae sp. nov., three novel species isolated from deteriorated mural paintings, transfer of the species of the genus salibacillus to Virgibacillus, as Virgibacillus marismortui comb. nov. and Virgibacillus salexigens comb. nov., and emended description of the genus Virgibacillus.</title>
        <authorList>
            <person name="Heyrman J."/>
            <person name="Logan N.A."/>
            <person name="Busse H.J."/>
            <person name="Balcaen A."/>
            <person name="Lebbe L."/>
            <person name="Rodriguez-Diaz M."/>
            <person name="Swings J."/>
            <person name="De Vos P."/>
        </authorList>
    </citation>
    <scope>NUCLEOTIDE SEQUENCE [LARGE SCALE GENOMIC DNA]</scope>
    <source>
        <strain evidence="6 7">LMG 19488</strain>
    </source>
</reference>
<dbReference type="OrthoDB" id="9802264at2"/>
<dbReference type="SUPFAM" id="SSF52540">
    <property type="entry name" value="P-loop containing nucleoside triphosphate hydrolases"/>
    <property type="match status" value="1"/>
</dbReference>
<dbReference type="PANTHER" id="PTHR43776:SF7">
    <property type="entry name" value="D,D-DIPEPTIDE TRANSPORT ATP-BINDING PROTEIN DDPF-RELATED"/>
    <property type="match status" value="1"/>
</dbReference>
<dbReference type="KEGG" id="vne:CFK40_00385"/>
<sequence length="339" mass="37771">MSEELLQIRDLNVHFPTNGGVFKKGTDYVKAVNGVNLSVNKGETLGVVGESGCGKSTLARTIMGLQKPTSGNISFEGENITNYNSKQMHQLRRDIQMVFQDPFTSLNPRMKVGDIIAAPLKAYKTTKNIERRVKELMELVGLKPDNYNQLPHEFSGGQRQRIGIARAIALEPKMIVCDEPVSALDVSVQAQVINLFEDLQKELDLTYVFIAHDLSVIKHIADKVAVMYLGKIMEVSDNESFYRNARHPYTNALLSAIPLPDPIKEKAREQIVLNGELPSPTNPPSGCVFHTRCPYAREYCKENTPTMEEDGNGDHYVSCFFPIEHGTSEPIHHGSLSKS</sequence>
<dbReference type="InterPro" id="IPR003439">
    <property type="entry name" value="ABC_transporter-like_ATP-bd"/>
</dbReference>
<dbReference type="SMART" id="SM00382">
    <property type="entry name" value="AAA"/>
    <property type="match status" value="1"/>
</dbReference>
<dbReference type="AlphaFoldDB" id="A0A221M7I0"/>
<evidence type="ECO:0000256" key="2">
    <source>
        <dbReference type="ARBA" id="ARBA00022448"/>
    </source>
</evidence>
<dbReference type="Proteomes" id="UP000204391">
    <property type="component" value="Chromosome"/>
</dbReference>
<gene>
    <name evidence="6" type="ORF">CFK40_00385</name>
</gene>
<dbReference type="FunFam" id="3.40.50.300:FF:000016">
    <property type="entry name" value="Oligopeptide ABC transporter ATP-binding component"/>
    <property type="match status" value="1"/>
</dbReference>
<dbReference type="EMBL" id="CP022437">
    <property type="protein sequence ID" value="ASN03588.1"/>
    <property type="molecule type" value="Genomic_DNA"/>
</dbReference>
<dbReference type="GO" id="GO:0016887">
    <property type="term" value="F:ATP hydrolysis activity"/>
    <property type="evidence" value="ECO:0007669"/>
    <property type="project" value="InterPro"/>
</dbReference>